<dbReference type="InterPro" id="IPR055170">
    <property type="entry name" value="GFO_IDH_MocA-like_dom"/>
</dbReference>
<dbReference type="SUPFAM" id="SSF51735">
    <property type="entry name" value="NAD(P)-binding Rossmann-fold domains"/>
    <property type="match status" value="1"/>
</dbReference>
<dbReference type="OrthoDB" id="256869at2"/>
<dbReference type="SUPFAM" id="SSF55347">
    <property type="entry name" value="Glyceraldehyde-3-phosphate dehydrogenase-like, C-terminal domain"/>
    <property type="match status" value="1"/>
</dbReference>
<dbReference type="Pfam" id="PF01408">
    <property type="entry name" value="GFO_IDH_MocA"/>
    <property type="match status" value="1"/>
</dbReference>
<dbReference type="InterPro" id="IPR036291">
    <property type="entry name" value="NAD(P)-bd_dom_sf"/>
</dbReference>
<protein>
    <submittedName>
        <fullName evidence="3">Myo-inositol 2-dehydrogenase / D-chiro-inositol 1-dehydrogenase</fullName>
    </submittedName>
</protein>
<evidence type="ECO:0000259" key="2">
    <source>
        <dbReference type="Pfam" id="PF22725"/>
    </source>
</evidence>
<feature type="domain" description="Gfo/Idh/MocA-like oxidoreductase N-terminal" evidence="1">
    <location>
        <begin position="7"/>
        <end position="115"/>
    </location>
</feature>
<dbReference type="Pfam" id="PF22725">
    <property type="entry name" value="GFO_IDH_MocA_C3"/>
    <property type="match status" value="1"/>
</dbReference>
<dbReference type="Proteomes" id="UP000181980">
    <property type="component" value="Unassembled WGS sequence"/>
</dbReference>
<dbReference type="InterPro" id="IPR000683">
    <property type="entry name" value="Gfo/Idh/MocA-like_OxRdtase_N"/>
</dbReference>
<dbReference type="InterPro" id="IPR051450">
    <property type="entry name" value="Gfo/Idh/MocA_Oxidoreductases"/>
</dbReference>
<dbReference type="PANTHER" id="PTHR43377:SF1">
    <property type="entry name" value="BILIVERDIN REDUCTASE A"/>
    <property type="match status" value="1"/>
</dbReference>
<dbReference type="STRING" id="561176.SAMN04488561_1515"/>
<evidence type="ECO:0000313" key="3">
    <source>
        <dbReference type="EMBL" id="SEE49677.1"/>
    </source>
</evidence>
<dbReference type="EMBL" id="FNUC01000003">
    <property type="protein sequence ID" value="SEE49677.1"/>
    <property type="molecule type" value="Genomic_DNA"/>
</dbReference>
<proteinExistence type="predicted"/>
<reference evidence="4" key="1">
    <citation type="submission" date="2016-10" db="EMBL/GenBank/DDBJ databases">
        <authorList>
            <person name="Varghese N."/>
            <person name="Submissions S."/>
        </authorList>
    </citation>
    <scope>NUCLEOTIDE SEQUENCE [LARGE SCALE GENOMIC DNA]</scope>
    <source>
        <strain evidence="4">DSM 45237</strain>
    </source>
</reference>
<keyword evidence="4" id="KW-1185">Reference proteome</keyword>
<accession>A0A1H5JBP0</accession>
<dbReference type="AlphaFoldDB" id="A0A1H5JBP0"/>
<gene>
    <name evidence="3" type="ORF">SAMN04488561_1515</name>
</gene>
<dbReference type="GO" id="GO:0000166">
    <property type="term" value="F:nucleotide binding"/>
    <property type="evidence" value="ECO:0007669"/>
    <property type="project" value="InterPro"/>
</dbReference>
<dbReference type="Gene3D" id="3.40.50.720">
    <property type="entry name" value="NAD(P)-binding Rossmann-like Domain"/>
    <property type="match status" value="1"/>
</dbReference>
<feature type="domain" description="GFO/IDH/MocA-like oxidoreductase" evidence="2">
    <location>
        <begin position="126"/>
        <end position="244"/>
    </location>
</feature>
<dbReference type="Gene3D" id="3.30.360.10">
    <property type="entry name" value="Dihydrodipicolinate Reductase, domain 2"/>
    <property type="match status" value="1"/>
</dbReference>
<name>A0A1H5JBP0_9ACTN</name>
<evidence type="ECO:0000259" key="1">
    <source>
        <dbReference type="Pfam" id="PF01408"/>
    </source>
</evidence>
<evidence type="ECO:0000313" key="4">
    <source>
        <dbReference type="Proteomes" id="UP000181980"/>
    </source>
</evidence>
<organism evidence="3 4">
    <name type="scientific">Jiangella alba</name>
    <dbReference type="NCBI Taxonomy" id="561176"/>
    <lineage>
        <taxon>Bacteria</taxon>
        <taxon>Bacillati</taxon>
        <taxon>Actinomycetota</taxon>
        <taxon>Actinomycetes</taxon>
        <taxon>Jiangellales</taxon>
        <taxon>Jiangellaceae</taxon>
        <taxon>Jiangella</taxon>
    </lineage>
</organism>
<sequence length="332" mass="35025">MLHTPPRVGLVGAGGISHAHAPGLLELGASVTVFSEHGAEELSRRYGFTVASTFDELLERSEVVDICTPTSSHLEYVGAALAAGRHVICEKPVSLDPEAAAELGRTAEARGLGLFPAHVVRWFPAYVAAQRAVSCGELGSPAVLRFSRIGEYPSWSQWFADEQHSGGIVADQMIHDLDIARWIAGEVVEVFATRVADDTAPAVSAQVLLTHENDAISAVNGIWGAAGTTFRTAFSIAGDQGMLRYDSTESGSFRLDGGKGDGGASDRPDSSFTESPYLLELREFIDAVRGGATPRVTWADGIRAVEIALAANASIATGQPVRVSEPSRKAAA</sequence>
<dbReference type="PANTHER" id="PTHR43377">
    <property type="entry name" value="BILIVERDIN REDUCTASE A"/>
    <property type="match status" value="1"/>
</dbReference>